<feature type="domain" description="Prokaryotic E2 family B" evidence="3">
    <location>
        <begin position="80"/>
        <end position="183"/>
    </location>
</feature>
<dbReference type="InterPro" id="IPR035985">
    <property type="entry name" value="Ubiquitin-activating_enz"/>
</dbReference>
<evidence type="ECO:0000256" key="1">
    <source>
        <dbReference type="SAM" id="MobiDB-lite"/>
    </source>
</evidence>
<name>A0A246BJJ0_9DEIO</name>
<evidence type="ECO:0000313" key="5">
    <source>
        <dbReference type="Proteomes" id="UP000197208"/>
    </source>
</evidence>
<dbReference type="InterPro" id="IPR045886">
    <property type="entry name" value="ThiF/MoeB/HesA"/>
</dbReference>
<dbReference type="OrthoDB" id="517236at2"/>
<dbReference type="InterPro" id="IPR000594">
    <property type="entry name" value="ThiF_NAD_FAD-bd"/>
</dbReference>
<evidence type="ECO:0000259" key="2">
    <source>
        <dbReference type="Pfam" id="PF00899"/>
    </source>
</evidence>
<keyword evidence="5" id="KW-1185">Reference proteome</keyword>
<dbReference type="Pfam" id="PF00899">
    <property type="entry name" value="ThiF"/>
    <property type="match status" value="1"/>
</dbReference>
<dbReference type="Proteomes" id="UP000197208">
    <property type="component" value="Unassembled WGS sequence"/>
</dbReference>
<feature type="region of interest" description="Disordered" evidence="1">
    <location>
        <begin position="211"/>
        <end position="234"/>
    </location>
</feature>
<evidence type="ECO:0000313" key="4">
    <source>
        <dbReference type="EMBL" id="OWL95471.1"/>
    </source>
</evidence>
<dbReference type="GO" id="GO:0008641">
    <property type="term" value="F:ubiquitin-like modifier activating enzyme activity"/>
    <property type="evidence" value="ECO:0007669"/>
    <property type="project" value="InterPro"/>
</dbReference>
<dbReference type="GO" id="GO:0061503">
    <property type="term" value="F:tRNA threonylcarbamoyladenosine dehydratase"/>
    <property type="evidence" value="ECO:0007669"/>
    <property type="project" value="TreeGrafter"/>
</dbReference>
<dbReference type="CDD" id="cd01483">
    <property type="entry name" value="E1_enzyme_family"/>
    <property type="match status" value="1"/>
</dbReference>
<feature type="domain" description="THIF-type NAD/FAD binding fold" evidence="2">
    <location>
        <begin position="388"/>
        <end position="546"/>
    </location>
</feature>
<dbReference type="AlphaFoldDB" id="A0A246BJJ0"/>
<dbReference type="PANTHER" id="PTHR43267">
    <property type="entry name" value="TRNA THREONYLCARBAMOYLADENOSINE DEHYDRATASE"/>
    <property type="match status" value="1"/>
</dbReference>
<dbReference type="InterPro" id="IPR032701">
    <property type="entry name" value="Prok-E2_B_dom"/>
</dbReference>
<dbReference type="Gene3D" id="3.40.50.720">
    <property type="entry name" value="NAD(P)-binding Rossmann-like Domain"/>
    <property type="match status" value="1"/>
</dbReference>
<dbReference type="Pfam" id="PF14461">
    <property type="entry name" value="Prok-E2_B"/>
    <property type="match status" value="1"/>
</dbReference>
<feature type="region of interest" description="Disordered" evidence="1">
    <location>
        <begin position="1"/>
        <end position="37"/>
    </location>
</feature>
<dbReference type="EMBL" id="NHMK01000016">
    <property type="protein sequence ID" value="OWL95471.1"/>
    <property type="molecule type" value="Genomic_DNA"/>
</dbReference>
<accession>A0A246BJJ0</accession>
<gene>
    <name evidence="4" type="ORF">CBQ26_11975</name>
</gene>
<dbReference type="PANTHER" id="PTHR43267:SF1">
    <property type="entry name" value="TRNA THREONYLCARBAMOYLADENOSINE DEHYDRATASE"/>
    <property type="match status" value="1"/>
</dbReference>
<sequence>MRRSSVKPSPYPTSRNPPRLHGPASPDRGRLAAEPGSAAASHGPLLLTFAAEVGWTDVRLIRPVDRLGTWYQNRKLTAAVTGRTTISGRDVTLQVGLPSNFPYDLPVVRLDHARTFPHTPHVELDGTVCFMVPRGLVIDRHHPLAILHDVYARAVATLHDGWTTDPADEFMDEFGAYWQQTFPRFHVQSFLHVDDRLRAVSLTLAPQRIRRNRSQQGHSVEQDWHHRQAQAQEARRALISGPAPRRPARALGWVADDAAEPEAFTHQTQASGRRHALYIPLRPDARLQPPRPGERWSAAEIRTLIREHLTDENLRHLDELVKPRGDTLLLIMALPRPRGGVTLIGLRYLHLKGRHPLAPPGPDDGPWEEPEPVTVQRLDRPLVTARGGGRTTLSAKRVLLVGCGAVGGHLATMLATAGVGHLTLLDHDLVAPENVFRHVLGRAALGRRKVEALAADLRNRVPYLTVRAVPLTLDGAVMSGEIDLGAYDLVISATGEPAVDLDLNARLRQINAPRAVFTWLEPFGIGGHALLSTGDEGCFECLYSPDIAGDTNTFHNQAALYARTQPRDFNLDEIGCGSFYTPFSDLDARRTAELAVRLAADALEGRLNDSIIRSWKGDPGAFLNAGYVLAERFSQDADRLLSGGPYAAQWCRTCGTP</sequence>
<organism evidence="4 5">
    <name type="scientific">Deinococcus indicus</name>
    <dbReference type="NCBI Taxonomy" id="223556"/>
    <lineage>
        <taxon>Bacteria</taxon>
        <taxon>Thermotogati</taxon>
        <taxon>Deinococcota</taxon>
        <taxon>Deinococci</taxon>
        <taxon>Deinococcales</taxon>
        <taxon>Deinococcaceae</taxon>
        <taxon>Deinococcus</taxon>
    </lineage>
</organism>
<protein>
    <submittedName>
        <fullName evidence="4">Uncharacterized protein</fullName>
    </submittedName>
</protein>
<evidence type="ECO:0000259" key="3">
    <source>
        <dbReference type="Pfam" id="PF14461"/>
    </source>
</evidence>
<comment type="caution">
    <text evidence="4">The sequence shown here is derived from an EMBL/GenBank/DDBJ whole genome shotgun (WGS) entry which is preliminary data.</text>
</comment>
<dbReference type="SUPFAM" id="SSF69572">
    <property type="entry name" value="Activating enzymes of the ubiquitin-like proteins"/>
    <property type="match status" value="1"/>
</dbReference>
<proteinExistence type="predicted"/>
<dbReference type="GO" id="GO:0061504">
    <property type="term" value="P:cyclic threonylcarbamoyladenosine biosynthetic process"/>
    <property type="evidence" value="ECO:0007669"/>
    <property type="project" value="TreeGrafter"/>
</dbReference>
<reference evidence="4 5" key="1">
    <citation type="submission" date="2017-05" db="EMBL/GenBank/DDBJ databases">
        <title>De novo genome assembly of Deniococcus indicus strain DR1.</title>
        <authorList>
            <person name="Chauhan D."/>
            <person name="Yennamalli R.M."/>
            <person name="Priyadarshini R."/>
        </authorList>
    </citation>
    <scope>NUCLEOTIDE SEQUENCE [LARGE SCALE GENOMIC DNA]</scope>
    <source>
        <strain evidence="4 5">DR1</strain>
    </source>
</reference>